<keyword evidence="1" id="KW-0732">Signal</keyword>
<reference evidence="3" key="1">
    <citation type="journal article" date="2019" name="Int. J. Syst. Evol. Microbiol.">
        <title>The Global Catalogue of Microorganisms (GCM) 10K type strain sequencing project: providing services to taxonomists for standard genome sequencing and annotation.</title>
        <authorList>
            <consortium name="The Broad Institute Genomics Platform"/>
            <consortium name="The Broad Institute Genome Sequencing Center for Infectious Disease"/>
            <person name="Wu L."/>
            <person name="Ma J."/>
        </authorList>
    </citation>
    <scope>NUCLEOTIDE SEQUENCE [LARGE SCALE GENOMIC DNA]</scope>
    <source>
        <strain evidence="3">CCUG 62215</strain>
    </source>
</reference>
<dbReference type="RefSeq" id="WP_386132158.1">
    <property type="nucleotide sequence ID" value="NZ_JBHTJL010000016.1"/>
</dbReference>
<feature type="chain" id="PRO_5047501878" evidence="1">
    <location>
        <begin position="21"/>
        <end position="116"/>
    </location>
</feature>
<proteinExistence type="predicted"/>
<evidence type="ECO:0000313" key="2">
    <source>
        <dbReference type="EMBL" id="MFD1064116.1"/>
    </source>
</evidence>
<protein>
    <submittedName>
        <fullName evidence="2">Uncharacterized protein</fullName>
    </submittedName>
</protein>
<accession>A0ABW3NBV8</accession>
<gene>
    <name evidence="2" type="ORF">ACFQ1Q_12735</name>
</gene>
<evidence type="ECO:0000256" key="1">
    <source>
        <dbReference type="SAM" id="SignalP"/>
    </source>
</evidence>
<organism evidence="2 3">
    <name type="scientific">Winogradskyella litorisediminis</name>
    <dbReference type="NCBI Taxonomy" id="1156618"/>
    <lineage>
        <taxon>Bacteria</taxon>
        <taxon>Pseudomonadati</taxon>
        <taxon>Bacteroidota</taxon>
        <taxon>Flavobacteriia</taxon>
        <taxon>Flavobacteriales</taxon>
        <taxon>Flavobacteriaceae</taxon>
        <taxon>Winogradskyella</taxon>
    </lineage>
</organism>
<sequence length="116" mass="12856">MKILILIISTFTLTISTAFSQTVLELEPIQSMCITGKGPGQDGAINPYLGKDSISVIENIGKNDFSIRIQKAGKIIKTFSIKPKETRNVLLRKGDELYFDTEKSAVAKVDFKEAQF</sequence>
<name>A0ABW3NBV8_9FLAO</name>
<keyword evidence="3" id="KW-1185">Reference proteome</keyword>
<dbReference type="EMBL" id="JBHTJL010000016">
    <property type="protein sequence ID" value="MFD1064116.1"/>
    <property type="molecule type" value="Genomic_DNA"/>
</dbReference>
<dbReference type="Proteomes" id="UP001597013">
    <property type="component" value="Unassembled WGS sequence"/>
</dbReference>
<comment type="caution">
    <text evidence="2">The sequence shown here is derived from an EMBL/GenBank/DDBJ whole genome shotgun (WGS) entry which is preliminary data.</text>
</comment>
<evidence type="ECO:0000313" key="3">
    <source>
        <dbReference type="Proteomes" id="UP001597013"/>
    </source>
</evidence>
<feature type="signal peptide" evidence="1">
    <location>
        <begin position="1"/>
        <end position="20"/>
    </location>
</feature>